<evidence type="ECO:0000256" key="1">
    <source>
        <dbReference type="SAM" id="SignalP"/>
    </source>
</evidence>
<keyword evidence="4" id="KW-1185">Reference proteome</keyword>
<sequence>MPRPTLLLLLLTLALTGTACVQRTIHLTSEPSGALVHLNDEEVGRTPLSVPFTFYGKYDVRLEAEAHEPLWTAARARAPWWEYPGPDLIAEMIPGMRSDIHWHFSLIPAPAAEDVDEDALRDRARELRSSSRSGD</sequence>
<dbReference type="RefSeq" id="WP_425346875.1">
    <property type="nucleotide sequence ID" value="NZ_JBGUBD010000013.1"/>
</dbReference>
<organism evidence="3 4">
    <name type="scientific">Natronomicrosphaera hydrolytica</name>
    <dbReference type="NCBI Taxonomy" id="3242702"/>
    <lineage>
        <taxon>Bacteria</taxon>
        <taxon>Pseudomonadati</taxon>
        <taxon>Planctomycetota</taxon>
        <taxon>Phycisphaerae</taxon>
        <taxon>Phycisphaerales</taxon>
        <taxon>Phycisphaeraceae</taxon>
        <taxon>Natronomicrosphaera</taxon>
    </lineage>
</organism>
<comment type="caution">
    <text evidence="3">The sequence shown here is derived from an EMBL/GenBank/DDBJ whole genome shotgun (WGS) entry which is preliminary data.</text>
</comment>
<dbReference type="Proteomes" id="UP001575105">
    <property type="component" value="Unassembled WGS sequence"/>
</dbReference>
<evidence type="ECO:0000313" key="4">
    <source>
        <dbReference type="Proteomes" id="UP001575105"/>
    </source>
</evidence>
<dbReference type="Pfam" id="PF08308">
    <property type="entry name" value="PEGA"/>
    <property type="match status" value="1"/>
</dbReference>
<dbReference type="EMBL" id="JBGUBD010000013">
    <property type="protein sequence ID" value="MFA9479949.1"/>
    <property type="molecule type" value="Genomic_DNA"/>
</dbReference>
<dbReference type="PROSITE" id="PS51257">
    <property type="entry name" value="PROKAR_LIPOPROTEIN"/>
    <property type="match status" value="1"/>
</dbReference>
<keyword evidence="1" id="KW-0732">Signal</keyword>
<reference evidence="3 4" key="1">
    <citation type="submission" date="2024-08" db="EMBL/GenBank/DDBJ databases">
        <title>Whole-genome sequencing of halo(alkali)philic microorganisms from hypersaline lakes.</title>
        <authorList>
            <person name="Sorokin D.Y."/>
            <person name="Merkel A.Y."/>
            <person name="Messina E."/>
            <person name="Yakimov M."/>
        </authorList>
    </citation>
    <scope>NUCLEOTIDE SEQUENCE [LARGE SCALE GENOMIC DNA]</scope>
    <source>
        <strain evidence="3 4">AB-hyl4</strain>
    </source>
</reference>
<protein>
    <submittedName>
        <fullName evidence="3">PEGA domain-containing protein</fullName>
    </submittedName>
</protein>
<feature type="chain" id="PRO_5045494235" evidence="1">
    <location>
        <begin position="20"/>
        <end position="135"/>
    </location>
</feature>
<evidence type="ECO:0000313" key="3">
    <source>
        <dbReference type="EMBL" id="MFA9479949.1"/>
    </source>
</evidence>
<accession>A0ABV4UBA5</accession>
<feature type="domain" description="PEGA" evidence="2">
    <location>
        <begin position="24"/>
        <end position="72"/>
    </location>
</feature>
<name>A0ABV4UBA5_9BACT</name>
<proteinExistence type="predicted"/>
<dbReference type="InterPro" id="IPR013229">
    <property type="entry name" value="PEGA"/>
</dbReference>
<evidence type="ECO:0000259" key="2">
    <source>
        <dbReference type="Pfam" id="PF08308"/>
    </source>
</evidence>
<feature type="signal peptide" evidence="1">
    <location>
        <begin position="1"/>
        <end position="19"/>
    </location>
</feature>
<gene>
    <name evidence="3" type="ORF">ACERK3_16825</name>
</gene>